<accession>A0ABT1ILP4</accession>
<dbReference type="InterPro" id="IPR004561">
    <property type="entry name" value="IsoChor_synthase"/>
</dbReference>
<evidence type="ECO:0000256" key="3">
    <source>
        <dbReference type="ARBA" id="ARBA00012824"/>
    </source>
</evidence>
<evidence type="ECO:0000313" key="7">
    <source>
        <dbReference type="EMBL" id="MCP2273569.1"/>
    </source>
</evidence>
<name>A0ABT1ILP4_9PSEU</name>
<evidence type="ECO:0000256" key="1">
    <source>
        <dbReference type="ARBA" id="ARBA00000799"/>
    </source>
</evidence>
<evidence type="ECO:0000313" key="8">
    <source>
        <dbReference type="Proteomes" id="UP001205185"/>
    </source>
</evidence>
<evidence type="ECO:0000256" key="4">
    <source>
        <dbReference type="ARBA" id="ARBA00023235"/>
    </source>
</evidence>
<proteinExistence type="inferred from homology"/>
<dbReference type="Proteomes" id="UP001205185">
    <property type="component" value="Unassembled WGS sequence"/>
</dbReference>
<dbReference type="NCBIfam" id="TIGR00543">
    <property type="entry name" value="isochor_syn"/>
    <property type="match status" value="1"/>
</dbReference>
<dbReference type="SUPFAM" id="SSF56322">
    <property type="entry name" value="ADC synthase"/>
    <property type="match status" value="1"/>
</dbReference>
<protein>
    <recommendedName>
        <fullName evidence="3">isochorismate synthase</fullName>
        <ecNumber evidence="3">5.4.4.2</ecNumber>
    </recommendedName>
    <alternativeName>
        <fullName evidence="5">Isochorismate mutase</fullName>
    </alternativeName>
</protein>
<dbReference type="EC" id="5.4.4.2" evidence="3"/>
<dbReference type="InterPro" id="IPR005801">
    <property type="entry name" value="ADC_synthase"/>
</dbReference>
<comment type="catalytic activity">
    <reaction evidence="1">
        <text>chorismate = isochorismate</text>
        <dbReference type="Rhea" id="RHEA:18985"/>
        <dbReference type="ChEBI" id="CHEBI:29748"/>
        <dbReference type="ChEBI" id="CHEBI:29780"/>
        <dbReference type="EC" id="5.4.4.2"/>
    </reaction>
</comment>
<keyword evidence="8" id="KW-1185">Reference proteome</keyword>
<feature type="domain" description="Chorismate-utilising enzyme C-terminal" evidence="6">
    <location>
        <begin position="106"/>
        <end position="360"/>
    </location>
</feature>
<comment type="caution">
    <text evidence="7">The sequence shown here is derived from an EMBL/GenBank/DDBJ whole genome shotgun (WGS) entry which is preliminary data.</text>
</comment>
<organism evidence="7 8">
    <name type="scientific">Actinokineospora diospyrosa</name>
    <dbReference type="NCBI Taxonomy" id="103728"/>
    <lineage>
        <taxon>Bacteria</taxon>
        <taxon>Bacillati</taxon>
        <taxon>Actinomycetota</taxon>
        <taxon>Actinomycetes</taxon>
        <taxon>Pseudonocardiales</taxon>
        <taxon>Pseudonocardiaceae</taxon>
        <taxon>Actinokineospora</taxon>
    </lineage>
</organism>
<gene>
    <name evidence="7" type="ORF">LV75_006099</name>
</gene>
<dbReference type="Pfam" id="PF00425">
    <property type="entry name" value="Chorismate_bind"/>
    <property type="match status" value="1"/>
</dbReference>
<dbReference type="PANTHER" id="PTHR42839:SF2">
    <property type="entry name" value="ISOCHORISMATE SYNTHASE ENTC"/>
    <property type="match status" value="1"/>
</dbReference>
<dbReference type="InterPro" id="IPR015890">
    <property type="entry name" value="Chorismate_C"/>
</dbReference>
<dbReference type="RefSeq" id="WP_253890765.1">
    <property type="nucleotide sequence ID" value="NZ_BAAAVB010000004.1"/>
</dbReference>
<evidence type="ECO:0000259" key="6">
    <source>
        <dbReference type="Pfam" id="PF00425"/>
    </source>
</evidence>
<comment type="similarity">
    <text evidence="2">Belongs to the isochorismate synthase family.</text>
</comment>
<dbReference type="Gene3D" id="3.60.120.10">
    <property type="entry name" value="Anthranilate synthase"/>
    <property type="match status" value="1"/>
</dbReference>
<dbReference type="EMBL" id="JAMTCO010000017">
    <property type="protein sequence ID" value="MCP2273569.1"/>
    <property type="molecule type" value="Genomic_DNA"/>
</dbReference>
<evidence type="ECO:0000256" key="5">
    <source>
        <dbReference type="ARBA" id="ARBA00041564"/>
    </source>
</evidence>
<reference evidence="7 8" key="1">
    <citation type="submission" date="2022-06" db="EMBL/GenBank/DDBJ databases">
        <title>Genomic Encyclopedia of Archaeal and Bacterial Type Strains, Phase II (KMG-II): from individual species to whole genera.</title>
        <authorList>
            <person name="Goeker M."/>
        </authorList>
    </citation>
    <scope>NUCLEOTIDE SEQUENCE [LARGE SCALE GENOMIC DNA]</scope>
    <source>
        <strain evidence="7 8">DSM 44255</strain>
    </source>
</reference>
<sequence>MPVLGTLPVEARPEELTAAYRPGAFLFTSPTGVLLAEGERAVLGSPVEAAGALADGEIVVGALPFDPAAPSRLVVPEHVRRSGPLPAIARPAPRVGARWLAQHTDADAYRTGVRRALALMEAGELSKVVLARRLDLVAAEPVHVLDLVRALAARDPRGHTFAADLGDRTLLGTSPELLVRRQGRIVSSNPLAGSRPRSEDAVLDGRNATELLASAKDRREHALVVTAVADGLAPYCKQLSVPAEPELLPTRAMWHLSTQVSGVLADPDTPVLELATALHPTPAVCGSPTATARRVIGELEPFDRGFYTGVVGWSDARGDGEWVVTIRCGEVRGATLRLFAGAGLVPGSDPEAELAETGAKLRTLLGALGVEESA</sequence>
<evidence type="ECO:0000256" key="2">
    <source>
        <dbReference type="ARBA" id="ARBA00005297"/>
    </source>
</evidence>
<keyword evidence="4" id="KW-0413">Isomerase</keyword>
<dbReference type="PANTHER" id="PTHR42839">
    <property type="entry name" value="ISOCHORISMATE SYNTHASE ENTC"/>
    <property type="match status" value="1"/>
</dbReference>